<dbReference type="GO" id="GO:0005737">
    <property type="term" value="C:cytoplasm"/>
    <property type="evidence" value="ECO:0007669"/>
    <property type="project" value="UniProtKB-SubCell"/>
</dbReference>
<keyword evidence="5 11" id="KW-0132">Cell division</keyword>
<accession>A0A1M5AS89</accession>
<dbReference type="GO" id="GO:0051301">
    <property type="term" value="P:cell division"/>
    <property type="evidence" value="ECO:0007669"/>
    <property type="project" value="UniProtKB-KW"/>
</dbReference>
<keyword evidence="6 11" id="KW-0159">Chromosome partition</keyword>
<dbReference type="Pfam" id="PF02899">
    <property type="entry name" value="Phage_int_SAM_1"/>
    <property type="match status" value="1"/>
</dbReference>
<dbReference type="OrthoDB" id="9801717at2"/>
<dbReference type="InterPro" id="IPR002104">
    <property type="entry name" value="Integrase_catalytic"/>
</dbReference>
<comment type="similarity">
    <text evidence="2 11">Belongs to the 'phage' integrase family. XerD subfamily.</text>
</comment>
<dbReference type="InterPro" id="IPR013762">
    <property type="entry name" value="Integrase-like_cat_sf"/>
</dbReference>
<dbReference type="NCBIfam" id="NF040815">
    <property type="entry name" value="recomb_XerA_Arch"/>
    <property type="match status" value="1"/>
</dbReference>
<evidence type="ECO:0000256" key="8">
    <source>
        <dbReference type="ARBA" id="ARBA00023125"/>
    </source>
</evidence>
<evidence type="ECO:0000259" key="13">
    <source>
        <dbReference type="PROSITE" id="PS51900"/>
    </source>
</evidence>
<dbReference type="HAMAP" id="MF_01808">
    <property type="entry name" value="Recomb_XerC_XerD"/>
    <property type="match status" value="1"/>
</dbReference>
<dbReference type="AlphaFoldDB" id="A0A1M5AS89"/>
<dbReference type="NCBIfam" id="NF001399">
    <property type="entry name" value="PRK00283.1"/>
    <property type="match status" value="1"/>
</dbReference>
<dbReference type="PROSITE" id="PS51898">
    <property type="entry name" value="TYR_RECOMBINASE"/>
    <property type="match status" value="1"/>
</dbReference>
<dbReference type="EMBL" id="FQVB01000015">
    <property type="protein sequence ID" value="SHF32812.1"/>
    <property type="molecule type" value="Genomic_DNA"/>
</dbReference>
<dbReference type="GO" id="GO:0009037">
    <property type="term" value="F:tyrosine-based site-specific recombinase activity"/>
    <property type="evidence" value="ECO:0007669"/>
    <property type="project" value="UniProtKB-UniRule"/>
</dbReference>
<protein>
    <recommendedName>
        <fullName evidence="3 11">Tyrosine recombinase XerD</fullName>
    </recommendedName>
</protein>
<dbReference type="STRING" id="1121391.SAMN02745206_01764"/>
<dbReference type="PANTHER" id="PTHR30349:SF81">
    <property type="entry name" value="TYROSINE RECOMBINASE XERC"/>
    <property type="match status" value="1"/>
</dbReference>
<keyword evidence="15" id="KW-1185">Reference proteome</keyword>
<keyword evidence="9 11" id="KW-0233">DNA recombination</keyword>
<dbReference type="InterPro" id="IPR011010">
    <property type="entry name" value="DNA_brk_join_enz"/>
</dbReference>
<dbReference type="Gene3D" id="1.10.150.130">
    <property type="match status" value="1"/>
</dbReference>
<gene>
    <name evidence="11" type="primary">xerD</name>
    <name evidence="14" type="ORF">SAMN02745206_01764</name>
</gene>
<feature type="active site" evidence="11">
    <location>
        <position position="240"/>
    </location>
</feature>
<evidence type="ECO:0000313" key="15">
    <source>
        <dbReference type="Proteomes" id="UP000184076"/>
    </source>
</evidence>
<keyword evidence="10 11" id="KW-0131">Cell cycle</keyword>
<dbReference type="InterPro" id="IPR044068">
    <property type="entry name" value="CB"/>
</dbReference>
<comment type="subcellular location">
    <subcellularLocation>
        <location evidence="1 11">Cytoplasm</location>
    </subcellularLocation>
</comment>
<evidence type="ECO:0000259" key="12">
    <source>
        <dbReference type="PROSITE" id="PS51898"/>
    </source>
</evidence>
<feature type="active site" evidence="11">
    <location>
        <position position="169"/>
    </location>
</feature>
<dbReference type="PANTHER" id="PTHR30349">
    <property type="entry name" value="PHAGE INTEGRASE-RELATED"/>
    <property type="match status" value="1"/>
</dbReference>
<evidence type="ECO:0000256" key="11">
    <source>
        <dbReference type="HAMAP-Rule" id="MF_01807"/>
    </source>
</evidence>
<organism evidence="14 15">
    <name type="scientific">Desulfacinum infernum DSM 9756</name>
    <dbReference type="NCBI Taxonomy" id="1121391"/>
    <lineage>
        <taxon>Bacteria</taxon>
        <taxon>Pseudomonadati</taxon>
        <taxon>Thermodesulfobacteriota</taxon>
        <taxon>Syntrophobacteria</taxon>
        <taxon>Syntrophobacterales</taxon>
        <taxon>Syntrophobacteraceae</taxon>
        <taxon>Desulfacinum</taxon>
    </lineage>
</organism>
<proteinExistence type="inferred from homology"/>
<evidence type="ECO:0000256" key="3">
    <source>
        <dbReference type="ARBA" id="ARBA00015810"/>
    </source>
</evidence>
<evidence type="ECO:0000256" key="2">
    <source>
        <dbReference type="ARBA" id="ARBA00010450"/>
    </source>
</evidence>
<dbReference type="RefSeq" id="WP_073038627.1">
    <property type="nucleotide sequence ID" value="NZ_FQVB01000015.1"/>
</dbReference>
<dbReference type="GO" id="GO:0006313">
    <property type="term" value="P:DNA transposition"/>
    <property type="evidence" value="ECO:0007669"/>
    <property type="project" value="UniProtKB-UniRule"/>
</dbReference>
<feature type="active site" description="O-(3'-phospho-DNA)-tyrosine intermediate" evidence="11">
    <location>
        <position position="275"/>
    </location>
</feature>
<dbReference type="CDD" id="cd00798">
    <property type="entry name" value="INT_XerDC_C"/>
    <property type="match status" value="1"/>
</dbReference>
<dbReference type="Gene3D" id="1.10.443.10">
    <property type="entry name" value="Intergrase catalytic core"/>
    <property type="match status" value="1"/>
</dbReference>
<dbReference type="InterPro" id="IPR023009">
    <property type="entry name" value="Tyrosine_recombinase_XerC/XerD"/>
</dbReference>
<dbReference type="InterPro" id="IPR004107">
    <property type="entry name" value="Integrase_SAM-like_N"/>
</dbReference>
<name>A0A1M5AS89_9BACT</name>
<keyword evidence="4 11" id="KW-0963">Cytoplasm</keyword>
<dbReference type="Pfam" id="PF00589">
    <property type="entry name" value="Phage_integrase"/>
    <property type="match status" value="1"/>
</dbReference>
<evidence type="ECO:0000256" key="9">
    <source>
        <dbReference type="ARBA" id="ARBA00023172"/>
    </source>
</evidence>
<dbReference type="GO" id="GO:0007059">
    <property type="term" value="P:chromosome segregation"/>
    <property type="evidence" value="ECO:0007669"/>
    <property type="project" value="UniProtKB-UniRule"/>
</dbReference>
<evidence type="ECO:0000256" key="4">
    <source>
        <dbReference type="ARBA" id="ARBA00022490"/>
    </source>
</evidence>
<feature type="active site" evidence="11">
    <location>
        <position position="243"/>
    </location>
</feature>
<keyword evidence="8 11" id="KW-0238">DNA-binding</keyword>
<dbReference type="SUPFAM" id="SSF56349">
    <property type="entry name" value="DNA breaking-rejoining enzymes"/>
    <property type="match status" value="1"/>
</dbReference>
<dbReference type="Proteomes" id="UP000184076">
    <property type="component" value="Unassembled WGS sequence"/>
</dbReference>
<dbReference type="HAMAP" id="MF_01807">
    <property type="entry name" value="Recomb_XerD"/>
    <property type="match status" value="1"/>
</dbReference>
<dbReference type="InterPro" id="IPR011932">
    <property type="entry name" value="Recomb_XerD"/>
</dbReference>
<feature type="domain" description="Core-binding (CB)" evidence="13">
    <location>
        <begin position="1"/>
        <end position="84"/>
    </location>
</feature>
<sequence length="294" mass="33209">MDRLVDRFLTYLVTERRLSSHTVSAYASDLAHLTDYLSKRGVESWREVDREELSGYFRQAVKGLNPRSRARRLAAVRSFFRFLESKDLIDANPAARITFPKMPALLPKVLNGEQVEALLNMPDTATPLGMRDRAILEILYATGLRVSELVDLRFPQLNLEAGYLIVRGKGDKERLVPLGEYAVDALKTYLEWGRPQLACRKDRDVVFLNAQGARLSRQGVWKMVKKYAAAAGVSGKVSPHVLRHSFATHLLENGADLRLLQVMLGHADISTTQIYTAVARERLKKIHQAHHPRG</sequence>
<evidence type="ECO:0000256" key="10">
    <source>
        <dbReference type="ARBA" id="ARBA00023306"/>
    </source>
</evidence>
<feature type="active site" evidence="11">
    <location>
        <position position="145"/>
    </location>
</feature>
<dbReference type="InterPro" id="IPR050090">
    <property type="entry name" value="Tyrosine_recombinase_XerCD"/>
</dbReference>
<comment type="subunit">
    <text evidence="11">Forms a cyclic heterotetrameric complex composed of two molecules of XerC and two molecules of XerD.</text>
</comment>
<reference evidence="15" key="1">
    <citation type="submission" date="2016-11" db="EMBL/GenBank/DDBJ databases">
        <authorList>
            <person name="Varghese N."/>
            <person name="Submissions S."/>
        </authorList>
    </citation>
    <scope>NUCLEOTIDE SEQUENCE [LARGE SCALE GENOMIC DNA]</scope>
    <source>
        <strain evidence="15">DSM 9756</strain>
    </source>
</reference>
<evidence type="ECO:0000313" key="14">
    <source>
        <dbReference type="EMBL" id="SHF32812.1"/>
    </source>
</evidence>
<keyword evidence="7 11" id="KW-0229">DNA integration</keyword>
<evidence type="ECO:0000256" key="1">
    <source>
        <dbReference type="ARBA" id="ARBA00004496"/>
    </source>
</evidence>
<dbReference type="PROSITE" id="PS51900">
    <property type="entry name" value="CB"/>
    <property type="match status" value="1"/>
</dbReference>
<feature type="active site" evidence="11">
    <location>
        <position position="266"/>
    </location>
</feature>
<evidence type="ECO:0000256" key="6">
    <source>
        <dbReference type="ARBA" id="ARBA00022829"/>
    </source>
</evidence>
<dbReference type="InterPro" id="IPR010998">
    <property type="entry name" value="Integrase_recombinase_N"/>
</dbReference>
<feature type="domain" description="Tyr recombinase" evidence="12">
    <location>
        <begin position="105"/>
        <end position="288"/>
    </location>
</feature>
<evidence type="ECO:0000256" key="7">
    <source>
        <dbReference type="ARBA" id="ARBA00022908"/>
    </source>
</evidence>
<dbReference type="NCBIfam" id="TIGR02225">
    <property type="entry name" value="recomb_XerD"/>
    <property type="match status" value="1"/>
</dbReference>
<evidence type="ECO:0000256" key="5">
    <source>
        <dbReference type="ARBA" id="ARBA00022618"/>
    </source>
</evidence>
<dbReference type="GO" id="GO:0003677">
    <property type="term" value="F:DNA binding"/>
    <property type="evidence" value="ECO:0007669"/>
    <property type="project" value="UniProtKB-UniRule"/>
</dbReference>
<comment type="function">
    <text evidence="11">Site-specific tyrosine recombinase, which acts by catalyzing the cutting and rejoining of the recombining DNA molecules. The XerC-XerD complex is essential to convert dimers of the bacterial chromosome into monomers to permit their segregation at cell division. It also contributes to the segregational stability of plasmids.</text>
</comment>